<reference evidence="4" key="1">
    <citation type="journal article" date="2018" name="Front. Microbiol.">
        <title>Genome-Based Analysis Reveals the Taxonomy and Diversity of the Family Idiomarinaceae.</title>
        <authorList>
            <person name="Liu Y."/>
            <person name="Lai Q."/>
            <person name="Shao Z."/>
        </authorList>
    </citation>
    <scope>NUCLEOTIDE SEQUENCE [LARGE SCALE GENOMIC DNA]</scope>
    <source>
        <strain evidence="4">PIM1</strain>
    </source>
</reference>
<evidence type="ECO:0000313" key="4">
    <source>
        <dbReference type="Proteomes" id="UP000288127"/>
    </source>
</evidence>
<name>A0A432YGR8_9GAMM</name>
<gene>
    <name evidence="3" type="ORF">CWI76_08455</name>
</gene>
<keyword evidence="1" id="KW-0732">Signal</keyword>
<protein>
    <recommendedName>
        <fullName evidence="2">DUF4168 domain-containing protein</fullName>
    </recommendedName>
</protein>
<keyword evidence="4" id="KW-1185">Reference proteome</keyword>
<comment type="caution">
    <text evidence="3">The sequence shown here is derived from an EMBL/GenBank/DDBJ whole genome shotgun (WGS) entry which is preliminary data.</text>
</comment>
<feature type="chain" id="PRO_5019229210" description="DUF4168 domain-containing protein" evidence="1">
    <location>
        <begin position="27"/>
        <end position="134"/>
    </location>
</feature>
<proteinExistence type="predicted"/>
<dbReference type="Pfam" id="PF13767">
    <property type="entry name" value="DUF4168"/>
    <property type="match status" value="1"/>
</dbReference>
<evidence type="ECO:0000256" key="1">
    <source>
        <dbReference type="SAM" id="SignalP"/>
    </source>
</evidence>
<dbReference type="RefSeq" id="WP_126759885.1">
    <property type="nucleotide sequence ID" value="NZ_PIPZ01000002.1"/>
</dbReference>
<feature type="domain" description="DUF4168" evidence="2">
    <location>
        <begin position="55"/>
        <end position="128"/>
    </location>
</feature>
<feature type="signal peptide" evidence="1">
    <location>
        <begin position="1"/>
        <end position="26"/>
    </location>
</feature>
<dbReference type="OrthoDB" id="5772815at2"/>
<sequence>MRKTMTALTLTALFASASVVSATAVAQQQQQQQGQAQAQQEQMMQQQQDIELTDGMLESFVVAMNNVQEISNKYSERFQSAEDAEEAQEIQRKAQEEMVAAVNDSGLSPQEYNAIVQRVQQDEELRARLQEMTE</sequence>
<dbReference type="AlphaFoldDB" id="A0A432YGR8"/>
<evidence type="ECO:0000259" key="2">
    <source>
        <dbReference type="Pfam" id="PF13767"/>
    </source>
</evidence>
<accession>A0A432YGR8</accession>
<dbReference type="Proteomes" id="UP000288127">
    <property type="component" value="Unassembled WGS sequence"/>
</dbReference>
<evidence type="ECO:0000313" key="3">
    <source>
        <dbReference type="EMBL" id="RUO60138.1"/>
    </source>
</evidence>
<dbReference type="InterPro" id="IPR025433">
    <property type="entry name" value="DUF4168"/>
</dbReference>
<organism evidence="3 4">
    <name type="scientific">Pseudidiomarina marina</name>
    <dbReference type="NCBI Taxonomy" id="502366"/>
    <lineage>
        <taxon>Bacteria</taxon>
        <taxon>Pseudomonadati</taxon>
        <taxon>Pseudomonadota</taxon>
        <taxon>Gammaproteobacteria</taxon>
        <taxon>Alteromonadales</taxon>
        <taxon>Idiomarinaceae</taxon>
        <taxon>Pseudidiomarina</taxon>
    </lineage>
</organism>
<dbReference type="EMBL" id="PIPZ01000002">
    <property type="protein sequence ID" value="RUO60138.1"/>
    <property type="molecule type" value="Genomic_DNA"/>
</dbReference>